<comment type="caution">
    <text evidence="1">The sequence shown here is derived from an EMBL/GenBank/DDBJ whole genome shotgun (WGS) entry which is preliminary data.</text>
</comment>
<dbReference type="EMBL" id="QKWP01000354">
    <property type="protein sequence ID" value="RIB21562.1"/>
    <property type="molecule type" value="Genomic_DNA"/>
</dbReference>
<name>A0A397VHT7_9GLOM</name>
<dbReference type="OrthoDB" id="10044727at2759"/>
<proteinExistence type="predicted"/>
<dbReference type="PANTHER" id="PTHR35871:SF1">
    <property type="entry name" value="CXC1-LIKE CYSTEINE CLUSTER ASSOCIATED WITH KDZ TRANSPOSASES DOMAIN-CONTAINING PROTEIN"/>
    <property type="match status" value="1"/>
</dbReference>
<organism evidence="1 2">
    <name type="scientific">Gigaspora rosea</name>
    <dbReference type="NCBI Taxonomy" id="44941"/>
    <lineage>
        <taxon>Eukaryota</taxon>
        <taxon>Fungi</taxon>
        <taxon>Fungi incertae sedis</taxon>
        <taxon>Mucoromycota</taxon>
        <taxon>Glomeromycotina</taxon>
        <taxon>Glomeromycetes</taxon>
        <taxon>Diversisporales</taxon>
        <taxon>Gigasporaceae</taxon>
        <taxon>Gigaspora</taxon>
    </lineage>
</organism>
<reference evidence="1 2" key="1">
    <citation type="submission" date="2018-06" db="EMBL/GenBank/DDBJ databases">
        <title>Comparative genomics reveals the genomic features of Rhizophagus irregularis, R. cerebriforme, R. diaphanum and Gigaspora rosea, and their symbiotic lifestyle signature.</title>
        <authorList>
            <person name="Morin E."/>
            <person name="San Clemente H."/>
            <person name="Chen E.C.H."/>
            <person name="De La Providencia I."/>
            <person name="Hainaut M."/>
            <person name="Kuo A."/>
            <person name="Kohler A."/>
            <person name="Murat C."/>
            <person name="Tang N."/>
            <person name="Roy S."/>
            <person name="Loubradou J."/>
            <person name="Henrissat B."/>
            <person name="Grigoriev I.V."/>
            <person name="Corradi N."/>
            <person name="Roux C."/>
            <person name="Martin F.M."/>
        </authorList>
    </citation>
    <scope>NUCLEOTIDE SEQUENCE [LARGE SCALE GENOMIC DNA]</scope>
    <source>
        <strain evidence="1 2">DAOM 194757</strain>
    </source>
</reference>
<evidence type="ECO:0000313" key="2">
    <source>
        <dbReference type="Proteomes" id="UP000266673"/>
    </source>
</evidence>
<dbReference type="Proteomes" id="UP000266673">
    <property type="component" value="Unassembled WGS sequence"/>
</dbReference>
<dbReference type="STRING" id="44941.A0A397VHT7"/>
<dbReference type="AlphaFoldDB" id="A0A397VHT7"/>
<gene>
    <name evidence="1" type="ORF">C2G38_2176307</name>
</gene>
<protein>
    <submittedName>
        <fullName evidence="1">Uncharacterized protein</fullName>
    </submittedName>
</protein>
<keyword evidence="2" id="KW-1185">Reference proteome</keyword>
<evidence type="ECO:0000313" key="1">
    <source>
        <dbReference type="EMBL" id="RIB21562.1"/>
    </source>
</evidence>
<accession>A0A397VHT7</accession>
<sequence>MEEETRPDFDDIIILVTHDECIFSAYDGKRWLWLPKGEQLLRKKGQGRSVHISEFLTDIGGRLALREKDKIYMQCAQLRSTTYGDDIPQDMCFPEDYQNPDLRGCKQGRTDCCARMIIANQPDFRAQRGKVEEAIISAGHEEGLKRTVLQALESVPLTEIRRYARKSFRYMDVYYKGLTGKLAEHAVKKYRLHRRIQRYNFK</sequence>
<dbReference type="PANTHER" id="PTHR35871">
    <property type="entry name" value="EXPRESSED PROTEIN"/>
    <property type="match status" value="1"/>
</dbReference>